<protein>
    <recommendedName>
        <fullName evidence="7">DUF4524 domain-containing protein</fullName>
    </recommendedName>
</protein>
<feature type="domain" description="C5orf34-like" evidence="4">
    <location>
        <begin position="336"/>
        <end position="419"/>
    </location>
</feature>
<dbReference type="InterPro" id="IPR053899">
    <property type="entry name" value="C5orf34-like_2nd"/>
</dbReference>
<feature type="compositionally biased region" description="Basic and acidic residues" evidence="1">
    <location>
        <begin position="199"/>
        <end position="208"/>
    </location>
</feature>
<name>A0A8C4ZMB3_GADMO</name>
<sequence length="550" mass="60927">MTTNTSVSLMVMYQDESVYIRYHDGSTLNVSPCGSEFMMVKAPDPSAHPMHATEQVRQRTRFAISAYKELIQGALVFRNKYASRPYLPNELIPAVDRKPFFSVNSEADWPLISCDAEHGPGGDTKVRSLEGRATLTLSASGEDFSVEFLCSISQPDPGRNAHSTVPATGPTSQQRGLTPKSEPSFRTDQRVGLQNISGHVDKPKDMTRMKLSRPRSCSPQGNSSSPSLPKSEDMYLCTTLVVQHHSCSCVAPMWRYPLSVARHHWATRRGATPGHHGAGEENVLTEASDEGHRRCPVPEALPLRCPSPHQHRWKVKFPLAQVDEYQEQDFPGELTTVMWCQGVMYRLLSGSISVIEVSPGDGSVIRSNNVLSSYFTHYKGDSQSGQVKEITYLVNSLPPDVPGQVYSIRSIVSRASRILTCYNQARVSLLLPVMPSCLDPERNHFEWETFEDNLPSSVSLDPHFDLPQMEHNRSDIVSAELEKIKRFNFLLEHSKVPGVWGEGSAVPRCGSGTTQTASEPVDETYIAEALQRTSKAIQDIDAVISAATLN</sequence>
<dbReference type="GeneID" id="115553535"/>
<feature type="domain" description="C5orf34-like second" evidence="3">
    <location>
        <begin position="121"/>
        <end position="261"/>
    </location>
</feature>
<proteinExistence type="predicted"/>
<dbReference type="Pfam" id="PF22834">
    <property type="entry name" value="Polo_box_4"/>
    <property type="match status" value="1"/>
</dbReference>
<dbReference type="Proteomes" id="UP000694546">
    <property type="component" value="Chromosome 11"/>
</dbReference>
<organism evidence="5 6">
    <name type="scientific">Gadus morhua</name>
    <name type="common">Atlantic cod</name>
    <dbReference type="NCBI Taxonomy" id="8049"/>
    <lineage>
        <taxon>Eukaryota</taxon>
        <taxon>Metazoa</taxon>
        <taxon>Chordata</taxon>
        <taxon>Craniata</taxon>
        <taxon>Vertebrata</taxon>
        <taxon>Euteleostomi</taxon>
        <taxon>Actinopterygii</taxon>
        <taxon>Neopterygii</taxon>
        <taxon>Teleostei</taxon>
        <taxon>Neoteleostei</taxon>
        <taxon>Acanthomorphata</taxon>
        <taxon>Zeiogadaria</taxon>
        <taxon>Gadariae</taxon>
        <taxon>Gadiformes</taxon>
        <taxon>Gadoidei</taxon>
        <taxon>Gadidae</taxon>
        <taxon>Gadus</taxon>
    </lineage>
</organism>
<dbReference type="Pfam" id="PF15025">
    <property type="entry name" value="C5orf34-like_N"/>
    <property type="match status" value="1"/>
</dbReference>
<evidence type="ECO:0008006" key="7">
    <source>
        <dbReference type="Google" id="ProtNLM"/>
    </source>
</evidence>
<reference evidence="5" key="1">
    <citation type="submission" date="2025-08" db="UniProtKB">
        <authorList>
            <consortium name="Ensembl"/>
        </authorList>
    </citation>
    <scope>IDENTIFICATION</scope>
</reference>
<dbReference type="GeneTree" id="ENSGT00500000044987"/>
<dbReference type="InterPro" id="IPR027830">
    <property type="entry name" value="C5orf34-like_N"/>
</dbReference>
<feature type="compositionally biased region" description="Polar residues" evidence="1">
    <location>
        <begin position="161"/>
        <end position="176"/>
    </location>
</feature>
<dbReference type="InterPro" id="IPR053901">
    <property type="entry name" value="C5orf34-like"/>
</dbReference>
<dbReference type="AlphaFoldDB" id="A0A8C4ZMB3"/>
<accession>A0A8C4ZMB3</accession>
<dbReference type="Ensembl" id="ENSGMOT00000018610.2">
    <property type="protein sequence ID" value="ENSGMOP00000018163.2"/>
    <property type="gene ID" value="ENSGMOG00000016909.2"/>
</dbReference>
<dbReference type="RefSeq" id="XP_030225733.1">
    <property type="nucleotide sequence ID" value="XM_030369873.1"/>
</dbReference>
<evidence type="ECO:0000313" key="6">
    <source>
        <dbReference type="Proteomes" id="UP000694546"/>
    </source>
</evidence>
<evidence type="ECO:0000313" key="5">
    <source>
        <dbReference type="Ensembl" id="ENSGMOP00000018163.2"/>
    </source>
</evidence>
<dbReference type="PANTHER" id="PTHR34531">
    <property type="entry name" value="ZGC:153352"/>
    <property type="match status" value="1"/>
</dbReference>
<gene>
    <name evidence="5" type="primary">c11h5orf34</name>
</gene>
<evidence type="ECO:0000259" key="2">
    <source>
        <dbReference type="Pfam" id="PF15025"/>
    </source>
</evidence>
<reference evidence="5" key="2">
    <citation type="submission" date="2025-09" db="UniProtKB">
        <authorList>
            <consortium name="Ensembl"/>
        </authorList>
    </citation>
    <scope>IDENTIFICATION</scope>
</reference>
<keyword evidence="6" id="KW-1185">Reference proteome</keyword>
<evidence type="ECO:0000256" key="1">
    <source>
        <dbReference type="SAM" id="MobiDB-lite"/>
    </source>
</evidence>
<dbReference type="OMA" id="TAVISWC"/>
<evidence type="ECO:0000259" key="3">
    <source>
        <dbReference type="Pfam" id="PF22833"/>
    </source>
</evidence>
<evidence type="ECO:0000259" key="4">
    <source>
        <dbReference type="Pfam" id="PF22834"/>
    </source>
</evidence>
<feature type="compositionally biased region" description="Low complexity" evidence="1">
    <location>
        <begin position="214"/>
        <end position="229"/>
    </location>
</feature>
<dbReference type="OrthoDB" id="75908at2759"/>
<feature type="domain" description="C5orf34-like N-terminal" evidence="2">
    <location>
        <begin position="10"/>
        <end position="79"/>
    </location>
</feature>
<dbReference type="InterPro" id="IPR053900">
    <property type="entry name" value="C5orf34-like_dom"/>
</dbReference>
<dbReference type="Pfam" id="PF22833">
    <property type="entry name" value="C5orf34_2nd"/>
    <property type="match status" value="1"/>
</dbReference>
<dbReference type="PANTHER" id="PTHR34531:SF1">
    <property type="entry name" value="CHROMOSOME 5 OPEN READING FRAME 34"/>
    <property type="match status" value="1"/>
</dbReference>
<feature type="region of interest" description="Disordered" evidence="1">
    <location>
        <begin position="155"/>
        <end position="230"/>
    </location>
</feature>